<dbReference type="PANTHER" id="PTHR48098">
    <property type="entry name" value="ENTEROCHELIN ESTERASE-RELATED"/>
    <property type="match status" value="1"/>
</dbReference>
<dbReference type="Gene3D" id="3.40.50.1820">
    <property type="entry name" value="alpha/beta hydrolase"/>
    <property type="match status" value="1"/>
</dbReference>
<dbReference type="InterPro" id="IPR000801">
    <property type="entry name" value="Esterase-like"/>
</dbReference>
<proteinExistence type="predicted"/>
<evidence type="ECO:0000259" key="1">
    <source>
        <dbReference type="PROSITE" id="PS51166"/>
    </source>
</evidence>
<keyword evidence="3" id="KW-1185">Reference proteome</keyword>
<dbReference type="Gene3D" id="2.60.40.10">
    <property type="entry name" value="Immunoglobulins"/>
    <property type="match status" value="1"/>
</dbReference>
<dbReference type="InterPro" id="IPR050583">
    <property type="entry name" value="Mycobacterial_A85_antigen"/>
</dbReference>
<dbReference type="GO" id="GO:0016787">
    <property type="term" value="F:hydrolase activity"/>
    <property type="evidence" value="ECO:0007669"/>
    <property type="project" value="UniProtKB-KW"/>
</dbReference>
<name>A0ABP8Q6I0_9BACT</name>
<feature type="domain" description="CBM20" evidence="1">
    <location>
        <begin position="10"/>
        <end position="114"/>
    </location>
</feature>
<keyword evidence="2" id="KW-0378">Hydrolase</keyword>
<accession>A0ABP8Q6I0</accession>
<evidence type="ECO:0000313" key="3">
    <source>
        <dbReference type="Proteomes" id="UP001501243"/>
    </source>
</evidence>
<dbReference type="SMART" id="SM01065">
    <property type="entry name" value="CBM_2"/>
    <property type="match status" value="1"/>
</dbReference>
<dbReference type="Proteomes" id="UP001501243">
    <property type="component" value="Unassembled WGS sequence"/>
</dbReference>
<dbReference type="PANTHER" id="PTHR48098:SF6">
    <property type="entry name" value="FERRI-BACILLIBACTIN ESTERASE BESA"/>
    <property type="match status" value="1"/>
</dbReference>
<reference evidence="3" key="1">
    <citation type="journal article" date="2019" name="Int. J. Syst. Evol. Microbiol.">
        <title>The Global Catalogue of Microorganisms (GCM) 10K type strain sequencing project: providing services to taxonomists for standard genome sequencing and annotation.</title>
        <authorList>
            <consortium name="The Broad Institute Genomics Platform"/>
            <consortium name="The Broad Institute Genome Sequencing Center for Infectious Disease"/>
            <person name="Wu L."/>
            <person name="Ma J."/>
        </authorList>
    </citation>
    <scope>NUCLEOTIDE SEQUENCE [LARGE SCALE GENOMIC DNA]</scope>
    <source>
        <strain evidence="3">JCM 17841</strain>
    </source>
</reference>
<dbReference type="InterPro" id="IPR013783">
    <property type="entry name" value="Ig-like_fold"/>
</dbReference>
<dbReference type="PROSITE" id="PS51166">
    <property type="entry name" value="CBM20"/>
    <property type="match status" value="1"/>
</dbReference>
<dbReference type="SUPFAM" id="SSF49452">
    <property type="entry name" value="Starch-binding domain-like"/>
    <property type="match status" value="1"/>
</dbReference>
<comment type="caution">
    <text evidence="2">The sequence shown here is derived from an EMBL/GenBank/DDBJ whole genome shotgun (WGS) entry which is preliminary data.</text>
</comment>
<dbReference type="SUPFAM" id="SSF53474">
    <property type="entry name" value="alpha/beta-Hydrolases"/>
    <property type="match status" value="1"/>
</dbReference>
<protein>
    <submittedName>
        <fullName evidence="2">Alpha/beta hydrolase-fold protein</fullName>
    </submittedName>
</protein>
<dbReference type="EMBL" id="BAABGQ010000005">
    <property type="protein sequence ID" value="GAA4497120.1"/>
    <property type="molecule type" value="Genomic_DNA"/>
</dbReference>
<dbReference type="InterPro" id="IPR002044">
    <property type="entry name" value="CBM20"/>
</dbReference>
<dbReference type="InterPro" id="IPR013784">
    <property type="entry name" value="Carb-bd-like_fold"/>
</dbReference>
<dbReference type="InterPro" id="IPR029058">
    <property type="entry name" value="AB_hydrolase_fold"/>
</dbReference>
<dbReference type="Pfam" id="PF00756">
    <property type="entry name" value="Esterase"/>
    <property type="match status" value="1"/>
</dbReference>
<sequence>MSAFAALLSWQAQAQTTLRLTVPATTPVAQSIYVAGSFNNWTPGAADFALTRQADGSYQLTLPATVRGVQEFKFTRGSWATGEADAAFQPVANRRAEFGASPAVHTFQVVNWQDQRPGGTAPAAPKPHTQTVNVHILSDSFRLPQLGGRRRRVWLYLPPGYAAARLKRYPVLYLQDGQNVFDEATSFSGEWGVDETLNRLAAGKSGPECIVVAIDNGGERRLDEYSPWPNAEYKKGGEGDQYTNFLALTLKPYIDAHYRTQPDAAHTAIAGSSMGGLIALYAGLKYPLLFGRIGVFSPAIWFAKDSILAYERRRPAPRASRFYFVAGLGESETMVPLMKEVRAGLLAKGVPASHIAYTTPADGKHAEWFWRREFGPAYRWLLAE</sequence>
<evidence type="ECO:0000313" key="2">
    <source>
        <dbReference type="EMBL" id="GAA4497120.1"/>
    </source>
</evidence>
<organism evidence="2 3">
    <name type="scientific">Hymenobacter ginsengisoli</name>
    <dbReference type="NCBI Taxonomy" id="1051626"/>
    <lineage>
        <taxon>Bacteria</taxon>
        <taxon>Pseudomonadati</taxon>
        <taxon>Bacteroidota</taxon>
        <taxon>Cytophagia</taxon>
        <taxon>Cytophagales</taxon>
        <taxon>Hymenobacteraceae</taxon>
        <taxon>Hymenobacter</taxon>
    </lineage>
</organism>
<gene>
    <name evidence="2" type="ORF">GCM10023172_11530</name>
</gene>